<gene>
    <name evidence="2" type="ORF">C7H61_03500</name>
</gene>
<sequence length="271" mass="31109">MLNHKQLTLFLLVILTSTTAFSQLGFSHEIGVITGPVAFKSDFGERLDPETNTGNSGIGIGLVHYINFAYRADCNCYTTDNFFNDHFKLRTEISWNKTKLNHLGEWVQPYRNSVEAQKLRAHTGEANNLDIGMQLEYFPLSIRSFQAFGYKFAPFVSLGAHYVSYNPKVYTNYGDQSVTNMNNFYSPWYATNPNLDADFPKPVDPSSGSTWSVVSSIGVRYKLTMVSDLMLDLRGQYYFNDWIDGLNHDLNSNKYNDWLVWLNFGYIYYLD</sequence>
<accession>A0A2T1NI42</accession>
<evidence type="ECO:0000313" key="2">
    <source>
        <dbReference type="EMBL" id="PSG92520.1"/>
    </source>
</evidence>
<feature type="chain" id="PRO_5015706030" evidence="1">
    <location>
        <begin position="23"/>
        <end position="271"/>
    </location>
</feature>
<name>A0A2T1NI42_9FLAO</name>
<protein>
    <submittedName>
        <fullName evidence="2">Glutamate dehydrogenase</fullName>
    </submittedName>
</protein>
<keyword evidence="3" id="KW-1185">Reference proteome</keyword>
<keyword evidence="1" id="KW-0732">Signal</keyword>
<dbReference type="Proteomes" id="UP000238430">
    <property type="component" value="Unassembled WGS sequence"/>
</dbReference>
<dbReference type="NCBIfam" id="NF047659">
    <property type="entry name" value="THC0290_0291_fam"/>
    <property type="match status" value="1"/>
</dbReference>
<organism evidence="2 3">
    <name type="scientific">Mesoflavibacter zeaxanthinifaciens subsp. sabulilitoris</name>
    <dbReference type="NCBI Taxonomy" id="1520893"/>
    <lineage>
        <taxon>Bacteria</taxon>
        <taxon>Pseudomonadati</taxon>
        <taxon>Bacteroidota</taxon>
        <taxon>Flavobacteriia</taxon>
        <taxon>Flavobacteriales</taxon>
        <taxon>Flavobacteriaceae</taxon>
        <taxon>Mesoflavibacter</taxon>
    </lineage>
</organism>
<evidence type="ECO:0000313" key="3">
    <source>
        <dbReference type="Proteomes" id="UP000238430"/>
    </source>
</evidence>
<dbReference type="Gene3D" id="2.40.160.20">
    <property type="match status" value="1"/>
</dbReference>
<dbReference type="EMBL" id="PXOT01000018">
    <property type="protein sequence ID" value="PSG92520.1"/>
    <property type="molecule type" value="Genomic_DNA"/>
</dbReference>
<dbReference type="RefSeq" id="WP_027879638.1">
    <property type="nucleotide sequence ID" value="NZ_JACHWV010000005.1"/>
</dbReference>
<dbReference type="AlphaFoldDB" id="A0A2T1NI42"/>
<reference evidence="2 3" key="1">
    <citation type="submission" date="2018-03" db="EMBL/GenBank/DDBJ databases">
        <title>Mesoflavibacter sp. HG37 and Mesoflavibacter sp. HG96 sp.nov., two marine bacteria isolated from seawater of Western Pacific Ocean.</title>
        <authorList>
            <person name="Cheng H."/>
            <person name="Wu Y.-H."/>
            <person name="Guo L.-L."/>
            <person name="Xu X.-W."/>
        </authorList>
    </citation>
    <scope>NUCLEOTIDE SEQUENCE [LARGE SCALE GENOMIC DNA]</scope>
    <source>
        <strain evidence="2 3">KCTC 42117</strain>
    </source>
</reference>
<feature type="signal peptide" evidence="1">
    <location>
        <begin position="1"/>
        <end position="22"/>
    </location>
</feature>
<proteinExistence type="predicted"/>
<comment type="caution">
    <text evidence="2">The sequence shown here is derived from an EMBL/GenBank/DDBJ whole genome shotgun (WGS) entry which is preliminary data.</text>
</comment>
<dbReference type="OrthoDB" id="1142271at2"/>
<evidence type="ECO:0000256" key="1">
    <source>
        <dbReference type="SAM" id="SignalP"/>
    </source>
</evidence>